<evidence type="ECO:0000313" key="7">
    <source>
        <dbReference type="Proteomes" id="UP000198393"/>
    </source>
</evidence>
<reference evidence="6 7" key="1">
    <citation type="submission" date="2017-06" db="EMBL/GenBank/DDBJ databases">
        <authorList>
            <person name="Kim H.J."/>
            <person name="Triplett B.A."/>
        </authorList>
    </citation>
    <scope>NUCLEOTIDE SEQUENCE [LARGE SCALE GENOMIC DNA]</scope>
    <source>
        <strain evidence="6 7">DSM 19307</strain>
    </source>
</reference>
<dbReference type="RefSeq" id="WP_089355839.1">
    <property type="nucleotide sequence ID" value="NZ_FZPD01000002.1"/>
</dbReference>
<feature type="repeat" description="WD" evidence="3">
    <location>
        <begin position="214"/>
        <end position="246"/>
    </location>
</feature>
<accession>A0A239GZ78</accession>
<evidence type="ECO:0000256" key="1">
    <source>
        <dbReference type="ARBA" id="ARBA00022574"/>
    </source>
</evidence>
<dbReference type="Proteomes" id="UP000198393">
    <property type="component" value="Unassembled WGS sequence"/>
</dbReference>
<keyword evidence="1 3" id="KW-0853">WD repeat</keyword>
<dbReference type="Gene3D" id="2.130.10.10">
    <property type="entry name" value="YVTN repeat-like/Quinoprotein amine dehydrogenase"/>
    <property type="match status" value="2"/>
</dbReference>
<dbReference type="InterPro" id="IPR036322">
    <property type="entry name" value="WD40_repeat_dom_sf"/>
</dbReference>
<dbReference type="SMART" id="SM00320">
    <property type="entry name" value="WD40"/>
    <property type="match status" value="6"/>
</dbReference>
<evidence type="ECO:0000256" key="2">
    <source>
        <dbReference type="ARBA" id="ARBA00022737"/>
    </source>
</evidence>
<dbReference type="SUPFAM" id="SSF52129">
    <property type="entry name" value="Caspase-like"/>
    <property type="match status" value="1"/>
</dbReference>
<dbReference type="PROSITE" id="PS50294">
    <property type="entry name" value="WD_REPEATS_REGION"/>
    <property type="match status" value="2"/>
</dbReference>
<dbReference type="PANTHER" id="PTHR19848">
    <property type="entry name" value="WD40 REPEAT PROTEIN"/>
    <property type="match status" value="1"/>
</dbReference>
<organism evidence="6 7">
    <name type="scientific">Ekhidna lutea</name>
    <dbReference type="NCBI Taxonomy" id="447679"/>
    <lineage>
        <taxon>Bacteria</taxon>
        <taxon>Pseudomonadati</taxon>
        <taxon>Bacteroidota</taxon>
        <taxon>Cytophagia</taxon>
        <taxon>Cytophagales</taxon>
        <taxon>Reichenbachiellaceae</taxon>
        <taxon>Ekhidna</taxon>
    </lineage>
</organism>
<feature type="chain" id="PRO_5012105072" evidence="4">
    <location>
        <begin position="20"/>
        <end position="956"/>
    </location>
</feature>
<keyword evidence="4" id="KW-0732">Signal</keyword>
<dbReference type="PANTHER" id="PTHR19848:SF8">
    <property type="entry name" value="F-BOX AND WD REPEAT DOMAIN CONTAINING 7"/>
    <property type="match status" value="1"/>
</dbReference>
<dbReference type="AlphaFoldDB" id="A0A239GZ78"/>
<dbReference type="OrthoDB" id="1492850at2"/>
<dbReference type="Gene3D" id="3.40.50.1460">
    <property type="match status" value="1"/>
</dbReference>
<evidence type="ECO:0000256" key="4">
    <source>
        <dbReference type="SAM" id="SignalP"/>
    </source>
</evidence>
<keyword evidence="2" id="KW-0677">Repeat</keyword>
<name>A0A239GZ78_EKHLU</name>
<dbReference type="Pfam" id="PF00400">
    <property type="entry name" value="WD40"/>
    <property type="match status" value="4"/>
</dbReference>
<dbReference type="InterPro" id="IPR029030">
    <property type="entry name" value="Caspase-like_dom_sf"/>
</dbReference>
<feature type="signal peptide" evidence="4">
    <location>
        <begin position="1"/>
        <end position="19"/>
    </location>
</feature>
<feature type="domain" description="Peptidase C14 caspase" evidence="5">
    <location>
        <begin position="706"/>
        <end position="922"/>
    </location>
</feature>
<feature type="repeat" description="WD" evidence="3">
    <location>
        <begin position="29"/>
        <end position="70"/>
    </location>
</feature>
<keyword evidence="7" id="KW-1185">Reference proteome</keyword>
<dbReference type="EMBL" id="FZPD01000002">
    <property type="protein sequence ID" value="SNS74516.1"/>
    <property type="molecule type" value="Genomic_DNA"/>
</dbReference>
<dbReference type="GO" id="GO:0004197">
    <property type="term" value="F:cysteine-type endopeptidase activity"/>
    <property type="evidence" value="ECO:0007669"/>
    <property type="project" value="InterPro"/>
</dbReference>
<proteinExistence type="predicted"/>
<dbReference type="PROSITE" id="PS50082">
    <property type="entry name" value="WD_REPEATS_2"/>
    <property type="match status" value="3"/>
</dbReference>
<dbReference type="InterPro" id="IPR011600">
    <property type="entry name" value="Pept_C14_caspase"/>
</dbReference>
<feature type="repeat" description="WD" evidence="3">
    <location>
        <begin position="124"/>
        <end position="158"/>
    </location>
</feature>
<evidence type="ECO:0000313" key="6">
    <source>
        <dbReference type="EMBL" id="SNS74516.1"/>
    </source>
</evidence>
<protein>
    <submittedName>
        <fullName evidence="6">WD domain-containing protein, G-beta repeat-containing protein</fullName>
    </submittedName>
</protein>
<dbReference type="Pfam" id="PF00656">
    <property type="entry name" value="Peptidase_C14"/>
    <property type="match status" value="1"/>
</dbReference>
<dbReference type="SUPFAM" id="SSF50978">
    <property type="entry name" value="WD40 repeat-like"/>
    <property type="match status" value="2"/>
</dbReference>
<evidence type="ECO:0000256" key="3">
    <source>
        <dbReference type="PROSITE-ProRule" id="PRU00221"/>
    </source>
</evidence>
<evidence type="ECO:0000259" key="5">
    <source>
        <dbReference type="Pfam" id="PF00656"/>
    </source>
</evidence>
<dbReference type="InterPro" id="IPR001680">
    <property type="entry name" value="WD40_rpt"/>
</dbReference>
<dbReference type="InterPro" id="IPR015943">
    <property type="entry name" value="WD40/YVTN_repeat-like_dom_sf"/>
</dbReference>
<gene>
    <name evidence="6" type="ORF">SAMN05421640_1078</name>
</gene>
<sequence length="956" mass="105631">MNRYIVYFSVILFCLFASAQNKTSILLSSTGHTGKIRDLGFIYGTNELVSVSEDKSLRWWNIEEMSLKEKRYLPDIIERSGSNYAIAINENLNLVAVGSAYNTLKEYAPVTIINNSNKSITKTLNVHQNNIVAIAFHPTDPLLISGDESGKLVLWDVSDVLSPTEINAINLSDKINEISFHPSQNIIAVATDSKLIEIIEYDPTNKKLKSNKPISGHYLGVNRVSFSSNGKYLISGGQDGYVIIFSQEGKVLKKISGLGHEITSLAITDDSEMAIAMTKVSGMGRSYTLPEGIPIAEFNGHSNTVYDAVFLKDENNNYLVASAGGLENEILIWNPINGTLSGKIGNGSAAVHNLEFVDNKLLINQTSNRQQYQYSFDLTDLVITPNPDNVISKNNKEDIKQLTPYLLKKGSINVKNDKDIDGRILSYYSTADEGILVGSDFTLSHYDKNGEYVGSLIGHTGGVRSITSNKKYWITGGEDEVIHFWLKEKYEDGPFASLYIKDDNEWVLWSADGYFASAGQGADHFGWLKPSSDDFQAFFNGSQFFSILFRPEEVQLSLEQGISVENILKAQGDRIFSINNIQRPAVALLEHPFSIDENNRSFYLISNGEVYQSDVAKITLPVKAIDGGSGIKEVAVYQNQKLIKSHQISSDERTLNLEYEASLLPGINKFSVIAINFQGIESRPDQLSVNYTGSAIATGDLHVFNIGVNNYKNSSYNLNYAEPDAKAFLEKIQAQSGNIFENVYAYSMYNEEVTKANVIAKFQEVIAKAKPQDLFIFYYAGHGTVDLESEFNDYYLVPYDVTQLYGNNEMLKEQAISAQELKNMLAEVSAQKQLILLDACHSGGAVELFAMRASPQEKAIVQLARSSGTVLLSASGTQQFATEFDELGHGVFTYALLQGLDGDADGGNKDGKITVNELKAYVEDHIPELSKKYGGSAQFPTGFSTGQDFPISVKQN</sequence>
<dbReference type="GO" id="GO:0006508">
    <property type="term" value="P:proteolysis"/>
    <property type="evidence" value="ECO:0007669"/>
    <property type="project" value="InterPro"/>
</dbReference>